<reference evidence="20 21" key="1">
    <citation type="submission" date="2017-02" db="EMBL/GenBank/DDBJ databases">
        <authorList>
            <person name="Peterson S.W."/>
        </authorList>
    </citation>
    <scope>NUCLEOTIDE SEQUENCE [LARGE SCALE GENOMIC DNA]</scope>
    <source>
        <strain evidence="20 21">ATCC BAA-1030</strain>
    </source>
</reference>
<dbReference type="SUPFAM" id="SSF53955">
    <property type="entry name" value="Lysozyme-like"/>
    <property type="match status" value="1"/>
</dbReference>
<evidence type="ECO:0000256" key="7">
    <source>
        <dbReference type="ARBA" id="ARBA00022801"/>
    </source>
</evidence>
<keyword evidence="8" id="KW-0133">Cell shape</keyword>
<dbReference type="PANTHER" id="PTHR32282">
    <property type="entry name" value="BINDING PROTEIN TRANSPEPTIDASE, PUTATIVE-RELATED"/>
    <property type="match status" value="1"/>
</dbReference>
<dbReference type="GO" id="GO:0006508">
    <property type="term" value="P:proteolysis"/>
    <property type="evidence" value="ECO:0007669"/>
    <property type="project" value="UniProtKB-KW"/>
</dbReference>
<evidence type="ECO:0000256" key="10">
    <source>
        <dbReference type="ARBA" id="ARBA00022989"/>
    </source>
</evidence>
<evidence type="ECO:0000256" key="3">
    <source>
        <dbReference type="ARBA" id="ARBA00022670"/>
    </source>
</evidence>
<dbReference type="EMBL" id="FUXI01000018">
    <property type="protein sequence ID" value="SJZ86367.1"/>
    <property type="molecule type" value="Genomic_DNA"/>
</dbReference>
<evidence type="ECO:0000256" key="11">
    <source>
        <dbReference type="ARBA" id="ARBA00023136"/>
    </source>
</evidence>
<dbReference type="GO" id="GO:0008360">
    <property type="term" value="P:regulation of cell shape"/>
    <property type="evidence" value="ECO:0007669"/>
    <property type="project" value="UniProtKB-KW"/>
</dbReference>
<dbReference type="InterPro" id="IPR001264">
    <property type="entry name" value="Glyco_trans_51"/>
</dbReference>
<evidence type="ECO:0000256" key="14">
    <source>
        <dbReference type="ARBA" id="ARBA00034000"/>
    </source>
</evidence>
<keyword evidence="4" id="KW-0328">Glycosyltransferase</keyword>
<keyword evidence="2" id="KW-0121">Carboxypeptidase</keyword>
<keyword evidence="9" id="KW-0573">Peptidoglycan synthesis</keyword>
<evidence type="ECO:0000256" key="8">
    <source>
        <dbReference type="ARBA" id="ARBA00022960"/>
    </source>
</evidence>
<dbReference type="GO" id="GO:0009252">
    <property type="term" value="P:peptidoglycan biosynthetic process"/>
    <property type="evidence" value="ECO:0007669"/>
    <property type="project" value="UniProtKB-KW"/>
</dbReference>
<organism evidence="20 21">
    <name type="scientific">Pilibacter termitis</name>
    <dbReference type="NCBI Taxonomy" id="263852"/>
    <lineage>
        <taxon>Bacteria</taxon>
        <taxon>Bacillati</taxon>
        <taxon>Bacillota</taxon>
        <taxon>Bacilli</taxon>
        <taxon>Lactobacillales</taxon>
        <taxon>Enterococcaceae</taxon>
        <taxon>Pilibacter</taxon>
    </lineage>
</organism>
<dbReference type="AlphaFoldDB" id="A0A1T4P4W7"/>
<protein>
    <submittedName>
        <fullName evidence="20">Penicillin-binding protein</fullName>
    </submittedName>
</protein>
<dbReference type="InterPro" id="IPR001460">
    <property type="entry name" value="PCN-bd_Tpept"/>
</dbReference>
<feature type="transmembrane region" description="Helical" evidence="17">
    <location>
        <begin position="21"/>
        <end position="50"/>
    </location>
</feature>
<name>A0A1T4P4W7_9ENTE</name>
<evidence type="ECO:0000256" key="16">
    <source>
        <dbReference type="SAM" id="MobiDB-lite"/>
    </source>
</evidence>
<evidence type="ECO:0000256" key="17">
    <source>
        <dbReference type="SAM" id="Phobius"/>
    </source>
</evidence>
<dbReference type="Proteomes" id="UP000190328">
    <property type="component" value="Unassembled WGS sequence"/>
</dbReference>
<keyword evidence="3" id="KW-0645">Protease</keyword>
<dbReference type="InterPro" id="IPR036950">
    <property type="entry name" value="PBP_transglycosylase"/>
</dbReference>
<dbReference type="PANTHER" id="PTHR32282:SF32">
    <property type="entry name" value="PENICILLIN-BINDING PROTEIN 2A"/>
    <property type="match status" value="1"/>
</dbReference>
<comment type="catalytic activity">
    <reaction evidence="15">
        <text>[GlcNAc-(1-&gt;4)-Mur2Ac(oyl-L-Ala-gamma-D-Glu-L-Lys-D-Ala-D-Ala)](n)-di-trans,octa-cis-undecaprenyl diphosphate + beta-D-GlcNAc-(1-&gt;4)-Mur2Ac(oyl-L-Ala-gamma-D-Glu-L-Lys-D-Ala-D-Ala)-di-trans,octa-cis-undecaprenyl diphosphate = [GlcNAc-(1-&gt;4)-Mur2Ac(oyl-L-Ala-gamma-D-Glu-L-Lys-D-Ala-D-Ala)](n+1)-di-trans,octa-cis-undecaprenyl diphosphate + di-trans,octa-cis-undecaprenyl diphosphate + H(+)</text>
        <dbReference type="Rhea" id="RHEA:23708"/>
        <dbReference type="Rhea" id="RHEA-COMP:9602"/>
        <dbReference type="Rhea" id="RHEA-COMP:9603"/>
        <dbReference type="ChEBI" id="CHEBI:15378"/>
        <dbReference type="ChEBI" id="CHEBI:58405"/>
        <dbReference type="ChEBI" id="CHEBI:60033"/>
        <dbReference type="ChEBI" id="CHEBI:78435"/>
        <dbReference type="EC" id="2.4.99.28"/>
    </reaction>
</comment>
<feature type="domain" description="Penicillin-binding protein transpeptidase" evidence="18">
    <location>
        <begin position="395"/>
        <end position="650"/>
    </location>
</feature>
<evidence type="ECO:0000256" key="1">
    <source>
        <dbReference type="ARBA" id="ARBA00022475"/>
    </source>
</evidence>
<evidence type="ECO:0000256" key="13">
    <source>
        <dbReference type="ARBA" id="ARBA00023316"/>
    </source>
</evidence>
<evidence type="ECO:0000256" key="12">
    <source>
        <dbReference type="ARBA" id="ARBA00023268"/>
    </source>
</evidence>
<dbReference type="Gene3D" id="3.40.710.10">
    <property type="entry name" value="DD-peptidase/beta-lactamase superfamily"/>
    <property type="match status" value="1"/>
</dbReference>
<dbReference type="InterPro" id="IPR012338">
    <property type="entry name" value="Beta-lactam/transpept-like"/>
</dbReference>
<feature type="domain" description="Glycosyl transferase family 51" evidence="19">
    <location>
        <begin position="81"/>
        <end position="253"/>
    </location>
</feature>
<keyword evidence="12" id="KW-0511">Multifunctional enzyme</keyword>
<evidence type="ECO:0000256" key="5">
    <source>
        <dbReference type="ARBA" id="ARBA00022679"/>
    </source>
</evidence>
<keyword evidence="7" id="KW-0378">Hydrolase</keyword>
<evidence type="ECO:0000259" key="19">
    <source>
        <dbReference type="Pfam" id="PF00912"/>
    </source>
</evidence>
<dbReference type="InterPro" id="IPR050396">
    <property type="entry name" value="Glycosyltr_51/Transpeptidase"/>
</dbReference>
<proteinExistence type="predicted"/>
<evidence type="ECO:0000313" key="21">
    <source>
        <dbReference type="Proteomes" id="UP000190328"/>
    </source>
</evidence>
<evidence type="ECO:0000256" key="6">
    <source>
        <dbReference type="ARBA" id="ARBA00022692"/>
    </source>
</evidence>
<dbReference type="GO" id="GO:0008955">
    <property type="term" value="F:peptidoglycan glycosyltransferase activity"/>
    <property type="evidence" value="ECO:0007669"/>
    <property type="project" value="UniProtKB-EC"/>
</dbReference>
<evidence type="ECO:0000256" key="15">
    <source>
        <dbReference type="ARBA" id="ARBA00049902"/>
    </source>
</evidence>
<evidence type="ECO:0000256" key="2">
    <source>
        <dbReference type="ARBA" id="ARBA00022645"/>
    </source>
</evidence>
<sequence length="773" mass="85365">MTEKSKQLKELKMGLNITIRVARAIMLVGVSFGLLGFSLCAGIGLGYFSYLVSDTRPPSKSKLEKEINDIEEVSTLAYSNGKEIATIKSDLVRTRIKSADIAPIMKQAVVATEDEYFYKHKGVVPKAVFRALLGDALGIGASSGGSTLTQQLVKQQILSDDPTFKRKADEIMLALQIEKHFSKDEILTTYLNVSPFGRNNKGENIAGVEEAAIGIFGKHAKELSIPQAAFLAGLPQSPIVYSPYDATGKVKSDKDLEIGLLRKNNVLFNMYREGFINEKDYQAAKGYDLKKDFQQQGTAKQNLNDFLYYEVLDQATDVLARKLAKDAGLKEADMNDTKTYNAYYQQAERALRRSGYKVISTIDETIYNTMQQAMKENGYLLDRNNIYGEVETGNVLLDNQTGAILGFIGGRDFVKNQNNHALDTERSPGSTIKPLLVYGPAVDVGLIGTESQLSNFPTKYSNGQPILHVGNAGTSRYMSVREALEWSWNIPAYWTYQTLRSEGYQPEEYMKKMNFNIKDYSIESLPMGGGADVTVAQQTNGFQTLANNGEYHESYMIAKITDSNGKVIYEHKDVKAQVYSPATASIMNNMMRSVIDSKITTNFKNTMQLVDPTLAQADWVGKTGTSDDFKDVWLMVSTPKITFGSWAGYDQNQPMYIKQSDNVGSFNACVLSAVYQAKPEIFGAEERFTLSSDVIKSTVSSFTGELPGSVTINGKSTKTPGKSVDSYWAKNGAAQSAFEFGIGGTKEDYAKAWSRPDYKGSDPTAQDGLKKTN</sequence>
<keyword evidence="5" id="KW-0808">Transferase</keyword>
<evidence type="ECO:0000313" key="20">
    <source>
        <dbReference type="EMBL" id="SJZ86367.1"/>
    </source>
</evidence>
<dbReference type="GO" id="GO:0071555">
    <property type="term" value="P:cell wall organization"/>
    <property type="evidence" value="ECO:0007669"/>
    <property type="project" value="UniProtKB-KW"/>
</dbReference>
<dbReference type="Gene3D" id="1.10.3810.10">
    <property type="entry name" value="Biosynthetic peptidoglycan transglycosylase-like"/>
    <property type="match status" value="1"/>
</dbReference>
<evidence type="ECO:0000256" key="4">
    <source>
        <dbReference type="ARBA" id="ARBA00022676"/>
    </source>
</evidence>
<gene>
    <name evidence="20" type="ORF">SAMN02745116_01649</name>
</gene>
<dbReference type="Pfam" id="PF00912">
    <property type="entry name" value="Transgly"/>
    <property type="match status" value="1"/>
</dbReference>
<keyword evidence="13" id="KW-0961">Cell wall biogenesis/degradation</keyword>
<accession>A0A1T4P4W7</accession>
<keyword evidence="6 17" id="KW-0812">Transmembrane</keyword>
<keyword evidence="1" id="KW-1003">Cell membrane</keyword>
<keyword evidence="10 17" id="KW-1133">Transmembrane helix</keyword>
<dbReference type="Pfam" id="PF00905">
    <property type="entry name" value="Transpeptidase"/>
    <property type="match status" value="1"/>
</dbReference>
<dbReference type="GO" id="GO:0009002">
    <property type="term" value="F:serine-type D-Ala-D-Ala carboxypeptidase activity"/>
    <property type="evidence" value="ECO:0007669"/>
    <property type="project" value="UniProtKB-EC"/>
</dbReference>
<dbReference type="STRING" id="263852.SAMN02745116_01649"/>
<dbReference type="GO" id="GO:0030288">
    <property type="term" value="C:outer membrane-bounded periplasmic space"/>
    <property type="evidence" value="ECO:0007669"/>
    <property type="project" value="TreeGrafter"/>
</dbReference>
<dbReference type="OrthoDB" id="9766909at2"/>
<dbReference type="SUPFAM" id="SSF56601">
    <property type="entry name" value="beta-lactamase/transpeptidase-like"/>
    <property type="match status" value="1"/>
</dbReference>
<keyword evidence="21" id="KW-1185">Reference proteome</keyword>
<dbReference type="Gene3D" id="3.40.50.12800">
    <property type="match status" value="1"/>
</dbReference>
<dbReference type="RefSeq" id="WP_144399539.1">
    <property type="nucleotide sequence ID" value="NZ_FUXI01000018.1"/>
</dbReference>
<keyword evidence="11 17" id="KW-0472">Membrane</keyword>
<dbReference type="InterPro" id="IPR023346">
    <property type="entry name" value="Lysozyme-like_dom_sf"/>
</dbReference>
<dbReference type="GO" id="GO:0008658">
    <property type="term" value="F:penicillin binding"/>
    <property type="evidence" value="ECO:0007669"/>
    <property type="project" value="InterPro"/>
</dbReference>
<evidence type="ECO:0000256" key="9">
    <source>
        <dbReference type="ARBA" id="ARBA00022984"/>
    </source>
</evidence>
<evidence type="ECO:0000259" key="18">
    <source>
        <dbReference type="Pfam" id="PF00905"/>
    </source>
</evidence>
<comment type="catalytic activity">
    <reaction evidence="14">
        <text>Preferential cleavage: (Ac)2-L-Lys-D-Ala-|-D-Ala. Also transpeptidation of peptidyl-alanyl moieties that are N-acyl substituents of D-alanine.</text>
        <dbReference type="EC" id="3.4.16.4"/>
    </reaction>
</comment>
<feature type="region of interest" description="Disordered" evidence="16">
    <location>
        <begin position="753"/>
        <end position="773"/>
    </location>
</feature>